<dbReference type="PANTHER" id="PTHR43355:SF2">
    <property type="entry name" value="FLAVIN REDUCTASE (NADPH)"/>
    <property type="match status" value="1"/>
</dbReference>
<dbReference type="OrthoDB" id="10254221at2759"/>
<evidence type="ECO:0000259" key="2">
    <source>
        <dbReference type="Pfam" id="PF13460"/>
    </source>
</evidence>
<accession>A0A8H6TK88</accession>
<dbReference type="GO" id="GO:0042602">
    <property type="term" value="F:riboflavin reductase (NADPH) activity"/>
    <property type="evidence" value="ECO:0007669"/>
    <property type="project" value="TreeGrafter"/>
</dbReference>
<dbReference type="InterPro" id="IPR051606">
    <property type="entry name" value="Polyketide_Oxido-like"/>
</dbReference>
<comment type="caution">
    <text evidence="3">The sequence shown here is derived from an EMBL/GenBank/DDBJ whole genome shotgun (WGS) entry which is preliminary data.</text>
</comment>
<evidence type="ECO:0000313" key="3">
    <source>
        <dbReference type="EMBL" id="KAF7318267.1"/>
    </source>
</evidence>
<dbReference type="Proteomes" id="UP000613580">
    <property type="component" value="Unassembled WGS sequence"/>
</dbReference>
<reference evidence="3" key="1">
    <citation type="submission" date="2020-05" db="EMBL/GenBank/DDBJ databases">
        <title>Mycena genomes resolve the evolution of fungal bioluminescence.</title>
        <authorList>
            <person name="Tsai I.J."/>
        </authorList>
    </citation>
    <scope>NUCLEOTIDE SEQUENCE</scope>
    <source>
        <strain evidence="3">110903Hualien_Pintung</strain>
    </source>
</reference>
<evidence type="ECO:0000313" key="4">
    <source>
        <dbReference type="Proteomes" id="UP000613580"/>
    </source>
</evidence>
<organism evidence="3 4">
    <name type="scientific">Mycena chlorophos</name>
    <name type="common">Agaric fungus</name>
    <name type="synonym">Agaricus chlorophos</name>
    <dbReference type="NCBI Taxonomy" id="658473"/>
    <lineage>
        <taxon>Eukaryota</taxon>
        <taxon>Fungi</taxon>
        <taxon>Dikarya</taxon>
        <taxon>Basidiomycota</taxon>
        <taxon>Agaricomycotina</taxon>
        <taxon>Agaricomycetes</taxon>
        <taxon>Agaricomycetidae</taxon>
        <taxon>Agaricales</taxon>
        <taxon>Marasmiineae</taxon>
        <taxon>Mycenaceae</taxon>
        <taxon>Mycena</taxon>
    </lineage>
</organism>
<dbReference type="PANTHER" id="PTHR43355">
    <property type="entry name" value="FLAVIN REDUCTASE (NADPH)"/>
    <property type="match status" value="1"/>
</dbReference>
<dbReference type="Gene3D" id="3.40.50.720">
    <property type="entry name" value="NAD(P)-binding Rossmann-like Domain"/>
    <property type="match status" value="1"/>
</dbReference>
<dbReference type="SUPFAM" id="SSF51735">
    <property type="entry name" value="NAD(P)-binding Rossmann-fold domains"/>
    <property type="match status" value="1"/>
</dbReference>
<dbReference type="GO" id="GO:0004074">
    <property type="term" value="F:biliverdin reductase [NAD(P)H] activity"/>
    <property type="evidence" value="ECO:0007669"/>
    <property type="project" value="TreeGrafter"/>
</dbReference>
<dbReference type="EMBL" id="JACAZE010000004">
    <property type="protein sequence ID" value="KAF7318267.1"/>
    <property type="molecule type" value="Genomic_DNA"/>
</dbReference>
<protein>
    <recommendedName>
        <fullName evidence="2">NAD(P)-binding domain-containing protein</fullName>
    </recommendedName>
</protein>
<proteinExistence type="inferred from homology"/>
<name>A0A8H6TK88_MYCCL</name>
<evidence type="ECO:0000256" key="1">
    <source>
        <dbReference type="ARBA" id="ARBA00038376"/>
    </source>
</evidence>
<dbReference type="InterPro" id="IPR016040">
    <property type="entry name" value="NAD(P)-bd_dom"/>
</dbReference>
<gene>
    <name evidence="3" type="ORF">HMN09_00335200</name>
</gene>
<comment type="similarity">
    <text evidence="1">Belongs to the avfA family.</text>
</comment>
<dbReference type="Pfam" id="PF13460">
    <property type="entry name" value="NAD_binding_10"/>
    <property type="match status" value="1"/>
</dbReference>
<keyword evidence="4" id="KW-1185">Reference proteome</keyword>
<dbReference type="InterPro" id="IPR036291">
    <property type="entry name" value="NAD(P)-bd_dom_sf"/>
</dbReference>
<sequence>MGIYAALGRRWQRVRMWWVRQEERKARWSWKDSRGSDGHGAVRLNGEWRQQSLSCDPPSAVLHCRLANILLLSPGLLKSHASKHFGRPRALLLLFSLPTTTMHMHIVLFGASGTMGQVISRRFLAVYPSCTLVLYVRNQFKVPLDIAEHRSVIIVEGELDDMDNISKSMEGAEAVITALGPTGRKGPLYPNNTPIAAAYSRIILMMKHHGIKRLIALTTPSVRDPSDHFHLPLVFLRTTFAALARNVVKDIVAVGDTVRTDGADLEWTLIRLALHTREHIETFTGGITPGQLEEGLATSLAGSKGMGSISMRSLAPSSSEKHPAVIAGYMGDGRVSTFSSRGGAAAFIIDELEKREWIRKAPILSAV</sequence>
<feature type="domain" description="NAD(P)-binding" evidence="2">
    <location>
        <begin position="110"/>
        <end position="279"/>
    </location>
</feature>
<dbReference type="AlphaFoldDB" id="A0A8H6TK88"/>